<organism evidence="5 6">
    <name type="scientific">Porcincola intestinalis</name>
    <dbReference type="NCBI Taxonomy" id="2606632"/>
    <lineage>
        <taxon>Bacteria</taxon>
        <taxon>Bacillati</taxon>
        <taxon>Bacillota</taxon>
        <taxon>Clostridia</taxon>
        <taxon>Lachnospirales</taxon>
        <taxon>Lachnospiraceae</taxon>
        <taxon>Porcincola</taxon>
    </lineage>
</organism>
<evidence type="ECO:0000313" key="6">
    <source>
        <dbReference type="Proteomes" id="UP000481852"/>
    </source>
</evidence>
<protein>
    <submittedName>
        <fullName evidence="5">Helix-turn-helix transcriptional regulator</fullName>
    </submittedName>
</protein>
<reference evidence="5 6" key="1">
    <citation type="submission" date="2019-08" db="EMBL/GenBank/DDBJ databases">
        <title>In-depth cultivation of the pig gut microbiome towards novel bacterial diversity and tailored functional studies.</title>
        <authorList>
            <person name="Wylensek D."/>
            <person name="Hitch T.C.A."/>
            <person name="Clavel T."/>
        </authorList>
    </citation>
    <scope>NUCLEOTIDE SEQUENCE [LARGE SCALE GENOMIC DNA]</scope>
    <source>
        <strain evidence="5 6">Oil+RF-744-WCA-WT-11</strain>
    </source>
</reference>
<dbReference type="Proteomes" id="UP000481852">
    <property type="component" value="Unassembled WGS sequence"/>
</dbReference>
<name>A0A6L5X3K5_9FIRM</name>
<dbReference type="PROSITE" id="PS51118">
    <property type="entry name" value="HTH_HXLR"/>
    <property type="match status" value="1"/>
</dbReference>
<sequence>MEIEQIEETTKKQGKELFGICPYVTTQTVLQGKWAILILYQLENGPVRFNELLRRIDIAQGTLSNQLKYLEKEGMIRRNVYTEGVLRVEYELTPIGEKFRTVLQSIEKWGNEYITYLKAKHL</sequence>
<evidence type="ECO:0000259" key="4">
    <source>
        <dbReference type="PROSITE" id="PS51118"/>
    </source>
</evidence>
<proteinExistence type="predicted"/>
<dbReference type="AlphaFoldDB" id="A0A6L5X3K5"/>
<dbReference type="Gene3D" id="1.10.10.10">
    <property type="entry name" value="Winged helix-like DNA-binding domain superfamily/Winged helix DNA-binding domain"/>
    <property type="match status" value="1"/>
</dbReference>
<comment type="caution">
    <text evidence="5">The sequence shown here is derived from an EMBL/GenBank/DDBJ whole genome shotgun (WGS) entry which is preliminary data.</text>
</comment>
<dbReference type="InterPro" id="IPR002577">
    <property type="entry name" value="HTH_HxlR"/>
</dbReference>
<dbReference type="PANTHER" id="PTHR33204">
    <property type="entry name" value="TRANSCRIPTIONAL REGULATOR, MARR FAMILY"/>
    <property type="match status" value="1"/>
</dbReference>
<dbReference type="Pfam" id="PF01638">
    <property type="entry name" value="HxlR"/>
    <property type="match status" value="1"/>
</dbReference>
<dbReference type="CDD" id="cd00090">
    <property type="entry name" value="HTH_ARSR"/>
    <property type="match status" value="1"/>
</dbReference>
<evidence type="ECO:0000313" key="5">
    <source>
        <dbReference type="EMBL" id="MSS13953.1"/>
    </source>
</evidence>
<keyword evidence="2" id="KW-0238">DNA-binding</keyword>
<evidence type="ECO:0000256" key="2">
    <source>
        <dbReference type="ARBA" id="ARBA00023125"/>
    </source>
</evidence>
<dbReference type="EMBL" id="VULZ01000002">
    <property type="protein sequence ID" value="MSS13953.1"/>
    <property type="molecule type" value="Genomic_DNA"/>
</dbReference>
<evidence type="ECO:0000256" key="3">
    <source>
        <dbReference type="ARBA" id="ARBA00023163"/>
    </source>
</evidence>
<dbReference type="RefSeq" id="WP_154522764.1">
    <property type="nucleotide sequence ID" value="NZ_JAQYJL010000026.1"/>
</dbReference>
<dbReference type="InterPro" id="IPR011991">
    <property type="entry name" value="ArsR-like_HTH"/>
</dbReference>
<accession>A0A6L5X3K5</accession>
<dbReference type="SUPFAM" id="SSF46785">
    <property type="entry name" value="Winged helix' DNA-binding domain"/>
    <property type="match status" value="1"/>
</dbReference>
<keyword evidence="6" id="KW-1185">Reference proteome</keyword>
<feature type="domain" description="HTH hxlR-type" evidence="4">
    <location>
        <begin position="21"/>
        <end position="118"/>
    </location>
</feature>
<gene>
    <name evidence="5" type="ORF">FYJ35_02665</name>
</gene>
<keyword evidence="1" id="KW-0805">Transcription regulation</keyword>
<dbReference type="InterPro" id="IPR036388">
    <property type="entry name" value="WH-like_DNA-bd_sf"/>
</dbReference>
<evidence type="ECO:0000256" key="1">
    <source>
        <dbReference type="ARBA" id="ARBA00023015"/>
    </source>
</evidence>
<dbReference type="InterPro" id="IPR036390">
    <property type="entry name" value="WH_DNA-bd_sf"/>
</dbReference>
<dbReference type="GO" id="GO:0003677">
    <property type="term" value="F:DNA binding"/>
    <property type="evidence" value="ECO:0007669"/>
    <property type="project" value="UniProtKB-KW"/>
</dbReference>
<keyword evidence="3" id="KW-0804">Transcription</keyword>